<keyword evidence="1" id="KW-1133">Transmembrane helix</keyword>
<dbReference type="AlphaFoldDB" id="A0A1F5TMG7"/>
<sequence>MIKKVGKILLIILGFVFIVFGAISLLLPFSPGFLFLFLGITLAAKGSGRIRNSKSTSLLFGFVNSKINILKEKINWNKLDRLL</sequence>
<dbReference type="EMBL" id="MFGO01000038">
    <property type="protein sequence ID" value="OGF40017.1"/>
    <property type="molecule type" value="Genomic_DNA"/>
</dbReference>
<evidence type="ECO:0000313" key="2">
    <source>
        <dbReference type="EMBL" id="OGF40017.1"/>
    </source>
</evidence>
<evidence type="ECO:0008006" key="4">
    <source>
        <dbReference type="Google" id="ProtNLM"/>
    </source>
</evidence>
<proteinExistence type="predicted"/>
<organism evidence="2 3">
    <name type="scientific">Candidatus Falkowbacteria bacterium RIFOXYD2_FULL_34_120</name>
    <dbReference type="NCBI Taxonomy" id="1798007"/>
    <lineage>
        <taxon>Bacteria</taxon>
        <taxon>Candidatus Falkowiibacteriota</taxon>
    </lineage>
</organism>
<keyword evidence="1" id="KW-0472">Membrane</keyword>
<dbReference type="Proteomes" id="UP000177579">
    <property type="component" value="Unassembled WGS sequence"/>
</dbReference>
<protein>
    <recommendedName>
        <fullName evidence="4">DUF454 domain-containing protein</fullName>
    </recommendedName>
</protein>
<accession>A0A1F5TMG7</accession>
<reference evidence="2 3" key="1">
    <citation type="journal article" date="2016" name="Nat. Commun.">
        <title>Thousands of microbial genomes shed light on interconnected biogeochemical processes in an aquifer system.</title>
        <authorList>
            <person name="Anantharaman K."/>
            <person name="Brown C.T."/>
            <person name="Hug L.A."/>
            <person name="Sharon I."/>
            <person name="Castelle C.J."/>
            <person name="Probst A.J."/>
            <person name="Thomas B.C."/>
            <person name="Singh A."/>
            <person name="Wilkins M.J."/>
            <person name="Karaoz U."/>
            <person name="Brodie E.L."/>
            <person name="Williams K.H."/>
            <person name="Hubbard S.S."/>
            <person name="Banfield J.F."/>
        </authorList>
    </citation>
    <scope>NUCLEOTIDE SEQUENCE [LARGE SCALE GENOMIC DNA]</scope>
</reference>
<keyword evidence="1" id="KW-0812">Transmembrane</keyword>
<name>A0A1F5TMG7_9BACT</name>
<evidence type="ECO:0000313" key="3">
    <source>
        <dbReference type="Proteomes" id="UP000177579"/>
    </source>
</evidence>
<feature type="transmembrane region" description="Helical" evidence="1">
    <location>
        <begin position="7"/>
        <end position="27"/>
    </location>
</feature>
<evidence type="ECO:0000256" key="1">
    <source>
        <dbReference type="SAM" id="Phobius"/>
    </source>
</evidence>
<gene>
    <name evidence="2" type="ORF">A2531_07375</name>
</gene>
<comment type="caution">
    <text evidence="2">The sequence shown here is derived from an EMBL/GenBank/DDBJ whole genome shotgun (WGS) entry which is preliminary data.</text>
</comment>